<name>A0ABX1EQF7_9PROT</name>
<sequence>MTHDMPGATWAGDAELGGKVVMQSMWRAMARRGVLLLAVLAMAACANIERAAPPPGNAVDTLPILGITNARFWFDADAAAFGREALEMQRRQVAQLPAAARGRLPPANYLALSGGGDNGAFGAGLMVGWTESGRRPTFDLVTGISAGALIAPFAFLGPDYDPQLREVFTEVAPRDVILMRGHLRALLFGEALADTSPLYKLIERHVNEAMLAAIAREYGKGRMLLIGTTNLDLGRPVFWNIGAIAASGDPRALELFRRILLASASIPGAFPPVLIDVDHQGRTYQEMHVDGGAAIQMFLYPTLLDASGMQRRQRTGWVVRNGRLDVEWASTNRSILSITGRAASTLLHFSAVNDIVRIYLRSQRDGVAFRLAYIGRDFRETRDEPFDNAFMRALFAYGQEHGRRGEWREALRPIGSIEPAAPAN</sequence>
<feature type="short sequence motif" description="GXSXG" evidence="2">
    <location>
        <begin position="143"/>
        <end position="147"/>
    </location>
</feature>
<feature type="short sequence motif" description="GXGXXG" evidence="2">
    <location>
        <begin position="114"/>
        <end position="119"/>
    </location>
</feature>
<dbReference type="Proteomes" id="UP000746741">
    <property type="component" value="Unassembled WGS sequence"/>
</dbReference>
<feature type="domain" description="PNPLA" evidence="3">
    <location>
        <begin position="110"/>
        <end position="306"/>
    </location>
</feature>
<evidence type="ECO:0000313" key="4">
    <source>
        <dbReference type="EMBL" id="NKE20059.1"/>
    </source>
</evidence>
<reference evidence="4 5" key="1">
    <citation type="submission" date="2020-02" db="EMBL/GenBank/DDBJ databases">
        <authorList>
            <person name="Sun Q."/>
            <person name="Inoue M."/>
        </authorList>
    </citation>
    <scope>NUCLEOTIDE SEQUENCE [LARGE SCALE GENOMIC DNA]</scope>
    <source>
        <strain evidence="4 5">KCTC 22478</strain>
    </source>
</reference>
<keyword evidence="2" id="KW-0378">Hydrolase</keyword>
<accession>A0ABX1EQF7</accession>
<keyword evidence="5" id="KW-1185">Reference proteome</keyword>
<organism evidence="4 5">
    <name type="scientific">Neoroseomonas oryzicola</name>
    <dbReference type="NCBI Taxonomy" id="535904"/>
    <lineage>
        <taxon>Bacteria</taxon>
        <taxon>Pseudomonadati</taxon>
        <taxon>Pseudomonadota</taxon>
        <taxon>Alphaproteobacteria</taxon>
        <taxon>Acetobacterales</taxon>
        <taxon>Acetobacteraceae</taxon>
        <taxon>Neoroseomonas</taxon>
    </lineage>
</organism>
<evidence type="ECO:0000313" key="5">
    <source>
        <dbReference type="Proteomes" id="UP000746741"/>
    </source>
</evidence>
<evidence type="ECO:0000256" key="2">
    <source>
        <dbReference type="PROSITE-ProRule" id="PRU01161"/>
    </source>
</evidence>
<feature type="short sequence motif" description="DGA/G" evidence="2">
    <location>
        <begin position="290"/>
        <end position="292"/>
    </location>
</feature>
<keyword evidence="1 2" id="KW-0443">Lipid metabolism</keyword>
<dbReference type="InterPro" id="IPR002641">
    <property type="entry name" value="PNPLA_dom"/>
</dbReference>
<dbReference type="PROSITE" id="PS51635">
    <property type="entry name" value="PNPLA"/>
    <property type="match status" value="1"/>
</dbReference>
<proteinExistence type="predicted"/>
<gene>
    <name evidence="4" type="ORF">GWK15_24100</name>
</gene>
<dbReference type="Pfam" id="PF01734">
    <property type="entry name" value="Patatin"/>
    <property type="match status" value="1"/>
</dbReference>
<dbReference type="Gene3D" id="3.40.1090.10">
    <property type="entry name" value="Cytosolic phospholipase A2 catalytic domain"/>
    <property type="match status" value="1"/>
</dbReference>
<comment type="caution">
    <text evidence="4">The sequence shown here is derived from an EMBL/GenBank/DDBJ whole genome shotgun (WGS) entry which is preliminary data.</text>
</comment>
<dbReference type="SUPFAM" id="SSF52151">
    <property type="entry name" value="FabD/lysophospholipase-like"/>
    <property type="match status" value="1"/>
</dbReference>
<keyword evidence="2" id="KW-0442">Lipid degradation</keyword>
<dbReference type="RefSeq" id="WP_168043966.1">
    <property type="nucleotide sequence ID" value="NZ_JAAEDK010000066.1"/>
</dbReference>
<feature type="active site" description="Nucleophile" evidence="2">
    <location>
        <position position="145"/>
    </location>
</feature>
<dbReference type="EMBL" id="JAAVUP010000018">
    <property type="protein sequence ID" value="NKE20059.1"/>
    <property type="molecule type" value="Genomic_DNA"/>
</dbReference>
<protein>
    <submittedName>
        <fullName evidence="4">Patatin family protein</fullName>
    </submittedName>
</protein>
<feature type="active site" description="Proton acceptor" evidence="2">
    <location>
        <position position="290"/>
    </location>
</feature>
<evidence type="ECO:0000256" key="1">
    <source>
        <dbReference type="ARBA" id="ARBA00023098"/>
    </source>
</evidence>
<dbReference type="InterPro" id="IPR016035">
    <property type="entry name" value="Acyl_Trfase/lysoPLipase"/>
</dbReference>
<evidence type="ECO:0000259" key="3">
    <source>
        <dbReference type="PROSITE" id="PS51635"/>
    </source>
</evidence>